<gene>
    <name evidence="2" type="ORF">B7H17_02565</name>
</gene>
<dbReference type="AlphaFoldDB" id="A0A1X1A5B3"/>
<dbReference type="PANTHER" id="PTHR38013">
    <property type="entry name" value="GLYCOPROTEIN/POLYSACCHARIDE METABOLISM"/>
    <property type="match status" value="1"/>
</dbReference>
<evidence type="ECO:0008006" key="4">
    <source>
        <dbReference type="Google" id="ProtNLM"/>
    </source>
</evidence>
<sequence>MKHLDIEIVSTSTLDLPPSAQVSLSLLDTSLADAPAIAVAQLRLRCAGVMPIRLMLNYDSRSLKAGRRYVLGARIEQEDKLWYINTVSHPVDPDSVTGPLRVSVDRVAEPACMRGEHGSGFIDQQPDGIHGGNRTK</sequence>
<dbReference type="InterPro" id="IPR039366">
    <property type="entry name" value="Pilotin"/>
</dbReference>
<dbReference type="Pfam" id="PF09619">
    <property type="entry name" value="YscW"/>
    <property type="match status" value="1"/>
</dbReference>
<dbReference type="OrthoDB" id="6904613at2"/>
<protein>
    <recommendedName>
        <fullName evidence="4">Lipoprotein</fullName>
    </recommendedName>
</protein>
<accession>A0A1X1A5B3</accession>
<name>A0A1X1A5B3_PSEPU</name>
<dbReference type="PANTHER" id="PTHR38013:SF1">
    <property type="entry name" value="GLYCOPROTEIN_POLYSACCHARIDE METABOLISM"/>
    <property type="match status" value="1"/>
</dbReference>
<dbReference type="Proteomes" id="UP000193675">
    <property type="component" value="Unassembled WGS sequence"/>
</dbReference>
<organism evidence="2 3">
    <name type="scientific">Pseudomonas putida</name>
    <name type="common">Arthrobacter siderocapsulatus</name>
    <dbReference type="NCBI Taxonomy" id="303"/>
    <lineage>
        <taxon>Bacteria</taxon>
        <taxon>Pseudomonadati</taxon>
        <taxon>Pseudomonadota</taxon>
        <taxon>Gammaproteobacteria</taxon>
        <taxon>Pseudomonadales</taxon>
        <taxon>Pseudomonadaceae</taxon>
        <taxon>Pseudomonas</taxon>
    </lineage>
</organism>
<evidence type="ECO:0000313" key="3">
    <source>
        <dbReference type="Proteomes" id="UP000193675"/>
    </source>
</evidence>
<dbReference type="EMBL" id="NBWC01000003">
    <property type="protein sequence ID" value="ORL67359.1"/>
    <property type="molecule type" value="Genomic_DNA"/>
</dbReference>
<comment type="caution">
    <text evidence="2">The sequence shown here is derived from an EMBL/GenBank/DDBJ whole genome shotgun (WGS) entry which is preliminary data.</text>
</comment>
<proteinExistence type="predicted"/>
<feature type="region of interest" description="Disordered" evidence="1">
    <location>
        <begin position="115"/>
        <end position="136"/>
    </location>
</feature>
<reference evidence="2 3" key="1">
    <citation type="submission" date="2017-04" db="EMBL/GenBank/DDBJ databases">
        <title>Presence of VIM-2 positive Pseudomonas species in chickens and their surrounding environment.</title>
        <authorList>
            <person name="Zhang R."/>
        </authorList>
    </citation>
    <scope>NUCLEOTIDE SEQUENCE [LARGE SCALE GENOMIC DNA]</scope>
    <source>
        <strain evidence="2 3">DZ-C18</strain>
    </source>
</reference>
<dbReference type="InterPro" id="IPR053196">
    <property type="entry name" value="Lipoprotein_YbaY-like"/>
</dbReference>
<evidence type="ECO:0000256" key="1">
    <source>
        <dbReference type="SAM" id="MobiDB-lite"/>
    </source>
</evidence>
<evidence type="ECO:0000313" key="2">
    <source>
        <dbReference type="EMBL" id="ORL67359.1"/>
    </source>
</evidence>